<evidence type="ECO:0000256" key="5">
    <source>
        <dbReference type="ARBA" id="ARBA00022989"/>
    </source>
</evidence>
<feature type="transmembrane region" description="Helical" evidence="8">
    <location>
        <begin position="282"/>
        <end position="300"/>
    </location>
</feature>
<dbReference type="Gene3D" id="1.20.1530.20">
    <property type="match status" value="1"/>
</dbReference>
<feature type="transmembrane region" description="Helical" evidence="8">
    <location>
        <begin position="343"/>
        <end position="363"/>
    </location>
</feature>
<dbReference type="Proteomes" id="UP000199119">
    <property type="component" value="Unassembled WGS sequence"/>
</dbReference>
<evidence type="ECO:0000256" key="8">
    <source>
        <dbReference type="SAM" id="Phobius"/>
    </source>
</evidence>
<evidence type="ECO:0000256" key="2">
    <source>
        <dbReference type="ARBA" id="ARBA00005551"/>
    </source>
</evidence>
<dbReference type="OrthoDB" id="9781411at2"/>
<comment type="subcellular location">
    <subcellularLocation>
        <location evidence="1">Membrane</location>
        <topology evidence="1">Multi-pass membrane protein</topology>
    </subcellularLocation>
</comment>
<reference evidence="11" key="1">
    <citation type="submission" date="2016-10" db="EMBL/GenBank/DDBJ databases">
        <authorList>
            <person name="Varghese N."/>
            <person name="Submissions S."/>
        </authorList>
    </citation>
    <scope>NUCLEOTIDE SEQUENCE [LARGE SCALE GENOMIC DNA]</scope>
    <source>
        <strain evidence="11">DSM 27981</strain>
    </source>
</reference>
<evidence type="ECO:0000259" key="9">
    <source>
        <dbReference type="PROSITE" id="PS51201"/>
    </source>
</evidence>
<dbReference type="InterPro" id="IPR038770">
    <property type="entry name" value="Na+/solute_symporter_sf"/>
</dbReference>
<evidence type="ECO:0000313" key="11">
    <source>
        <dbReference type="Proteomes" id="UP000199119"/>
    </source>
</evidence>
<feature type="transmembrane region" description="Helical" evidence="8">
    <location>
        <begin position="118"/>
        <end position="136"/>
    </location>
</feature>
<feature type="domain" description="RCK N-terminal" evidence="9">
    <location>
        <begin position="426"/>
        <end position="548"/>
    </location>
</feature>
<keyword evidence="11" id="KW-1185">Reference proteome</keyword>
<dbReference type="PROSITE" id="PS51201">
    <property type="entry name" value="RCK_N"/>
    <property type="match status" value="1"/>
</dbReference>
<feature type="transmembrane region" description="Helical" evidence="8">
    <location>
        <begin position="370"/>
        <end position="390"/>
    </location>
</feature>
<evidence type="ECO:0000256" key="4">
    <source>
        <dbReference type="ARBA" id="ARBA00022692"/>
    </source>
</evidence>
<dbReference type="Gene3D" id="3.40.50.720">
    <property type="entry name" value="NAD(P)-binding Rossmann-like Domain"/>
    <property type="match status" value="1"/>
</dbReference>
<evidence type="ECO:0000256" key="6">
    <source>
        <dbReference type="ARBA" id="ARBA00023136"/>
    </source>
</evidence>
<evidence type="ECO:0000256" key="3">
    <source>
        <dbReference type="ARBA" id="ARBA00022448"/>
    </source>
</evidence>
<feature type="transmembrane region" description="Helical" evidence="8">
    <location>
        <begin position="148"/>
        <end position="168"/>
    </location>
</feature>
<feature type="transmembrane region" description="Helical" evidence="8">
    <location>
        <begin position="33"/>
        <end position="51"/>
    </location>
</feature>
<feature type="transmembrane region" description="Helical" evidence="8">
    <location>
        <begin position="188"/>
        <end position="208"/>
    </location>
</feature>
<dbReference type="InterPro" id="IPR003148">
    <property type="entry name" value="RCK_N"/>
</dbReference>
<dbReference type="NCBIfam" id="NF007950">
    <property type="entry name" value="PRK10669.1"/>
    <property type="match status" value="1"/>
</dbReference>
<dbReference type="Pfam" id="PF00999">
    <property type="entry name" value="Na_H_Exchanger"/>
    <property type="match status" value="1"/>
</dbReference>
<feature type="region of interest" description="Disordered" evidence="7">
    <location>
        <begin position="561"/>
        <end position="584"/>
    </location>
</feature>
<protein>
    <submittedName>
        <fullName evidence="10">Kef-type potassium/proton antiporter, CPA2 family</fullName>
    </submittedName>
</protein>
<keyword evidence="3" id="KW-0813">Transport</keyword>
<feature type="transmembrane region" description="Helical" evidence="8">
    <location>
        <begin position="307"/>
        <end position="331"/>
    </location>
</feature>
<dbReference type="GO" id="GO:0006813">
    <property type="term" value="P:potassium ion transport"/>
    <property type="evidence" value="ECO:0007669"/>
    <property type="project" value="InterPro"/>
</dbReference>
<keyword evidence="5 8" id="KW-1133">Transmembrane helix</keyword>
<feature type="transmembrane region" description="Helical" evidence="8">
    <location>
        <begin position="229"/>
        <end position="262"/>
    </location>
</feature>
<feature type="transmembrane region" description="Helical" evidence="8">
    <location>
        <begin position="91"/>
        <end position="112"/>
    </location>
</feature>
<comment type="similarity">
    <text evidence="2">Belongs to the monovalent cation:proton antiporter 2 (CPA2) transporter (TC 2.A.37) family.</text>
</comment>
<dbReference type="SUPFAM" id="SSF51735">
    <property type="entry name" value="NAD(P)-binding Rossmann-fold domains"/>
    <property type="match status" value="1"/>
</dbReference>
<dbReference type="GO" id="GO:0016020">
    <property type="term" value="C:membrane"/>
    <property type="evidence" value="ECO:0007669"/>
    <property type="project" value="UniProtKB-SubCell"/>
</dbReference>
<dbReference type="AlphaFoldDB" id="A0A1I2D904"/>
<dbReference type="STRING" id="1177982.SAMN04489711_10553"/>
<organism evidence="10 11">
    <name type="scientific">Paracidovorax wautersii</name>
    <dbReference type="NCBI Taxonomy" id="1177982"/>
    <lineage>
        <taxon>Bacteria</taxon>
        <taxon>Pseudomonadati</taxon>
        <taxon>Pseudomonadota</taxon>
        <taxon>Betaproteobacteria</taxon>
        <taxon>Burkholderiales</taxon>
        <taxon>Comamonadaceae</taxon>
        <taxon>Paracidovorax</taxon>
    </lineage>
</organism>
<sequence>MHHSLSLINTIAAGLGLALLLGFIATRVKLPALVGYLLAGVMIGPFTPGFVADREMASQLAEIGVMLLMFGVGLHFSLGDLLAVRRIALPGAVVQMVVATLLGMGLATWWGWGLGGALVFGLSLSVASTVVLLRALETQGILDSYTGRIAVGWLVVEDLAMVLVLVLLPPLAGWLGGSGAETPAADVWRAVGITLAQVGAFVVLMLVVGRRVFPWVLWQVARTGSRELFTLCVVAAAVSIAYGSAALFGVSFALGAFFAGMVMRESEFSHRAAQESLPLRDAFAVLFFVSVGMLFNPWVLVERPLQVLGVVAIIILGKTLAAAALVLAFRYPLNTALTVSASLAQIGEFSFILVGLGSSLGLLPPEGASLVLAGALISIAVNPVLFRAIAPLQQWLRARSALARRLDQRDDPLAELPMTTDEKFLARQVVLVGYGRVGQRIAAALVAQDVPFVVAEQNRELVESLRNQGMAAVYGDAVDPAVLIQAHIARAHMLVIATPDTLNVRQIVETARILNPEIETVVRSHNDEEARLLEQEGVGKVFLGEEALAVAMTEHVVASAHQRHAGGGHASAATAPGGLHEHRA</sequence>
<keyword evidence="4 8" id="KW-0812">Transmembrane</keyword>
<dbReference type="GO" id="GO:1902600">
    <property type="term" value="P:proton transmembrane transport"/>
    <property type="evidence" value="ECO:0007669"/>
    <property type="project" value="InterPro"/>
</dbReference>
<name>A0A1I2D904_9BURK</name>
<evidence type="ECO:0000256" key="7">
    <source>
        <dbReference type="SAM" id="MobiDB-lite"/>
    </source>
</evidence>
<evidence type="ECO:0000313" key="10">
    <source>
        <dbReference type="EMBL" id="SFE77005.1"/>
    </source>
</evidence>
<accession>A0A1I2D904</accession>
<evidence type="ECO:0000256" key="1">
    <source>
        <dbReference type="ARBA" id="ARBA00004141"/>
    </source>
</evidence>
<keyword evidence="6 8" id="KW-0472">Membrane</keyword>
<dbReference type="EMBL" id="FONX01000005">
    <property type="protein sequence ID" value="SFE77005.1"/>
    <property type="molecule type" value="Genomic_DNA"/>
</dbReference>
<dbReference type="PANTHER" id="PTHR42751:SF1">
    <property type="entry name" value="CATION_PROTON ANTIPORTER YBAL-RELATED"/>
    <property type="match status" value="1"/>
</dbReference>
<dbReference type="PANTHER" id="PTHR42751">
    <property type="entry name" value="SODIUM/HYDROGEN EXCHANGER FAMILY/TRKA DOMAIN PROTEIN"/>
    <property type="match status" value="1"/>
</dbReference>
<dbReference type="InterPro" id="IPR006153">
    <property type="entry name" value="Cation/H_exchanger_TM"/>
</dbReference>
<proteinExistence type="inferred from homology"/>
<dbReference type="RefSeq" id="WP_092939304.1">
    <property type="nucleotide sequence ID" value="NZ_FONX01000005.1"/>
</dbReference>
<gene>
    <name evidence="10" type="ORF">SAMN04489711_10553</name>
</gene>
<dbReference type="Pfam" id="PF02254">
    <property type="entry name" value="TrkA_N"/>
    <property type="match status" value="1"/>
</dbReference>
<dbReference type="InterPro" id="IPR036291">
    <property type="entry name" value="NAD(P)-bd_dom_sf"/>
</dbReference>
<feature type="transmembrane region" description="Helical" evidence="8">
    <location>
        <begin position="63"/>
        <end position="84"/>
    </location>
</feature>
<dbReference type="GO" id="GO:0015297">
    <property type="term" value="F:antiporter activity"/>
    <property type="evidence" value="ECO:0007669"/>
    <property type="project" value="InterPro"/>
</dbReference>
<feature type="transmembrane region" description="Helical" evidence="8">
    <location>
        <begin position="6"/>
        <end position="26"/>
    </location>
</feature>